<accession>W1PCU9</accession>
<feature type="region of interest" description="Disordered" evidence="1">
    <location>
        <begin position="131"/>
        <end position="159"/>
    </location>
</feature>
<dbReference type="Proteomes" id="UP000017836">
    <property type="component" value="Unassembled WGS sequence"/>
</dbReference>
<organism evidence="2 3">
    <name type="scientific">Amborella trichopoda</name>
    <dbReference type="NCBI Taxonomy" id="13333"/>
    <lineage>
        <taxon>Eukaryota</taxon>
        <taxon>Viridiplantae</taxon>
        <taxon>Streptophyta</taxon>
        <taxon>Embryophyta</taxon>
        <taxon>Tracheophyta</taxon>
        <taxon>Spermatophyta</taxon>
        <taxon>Magnoliopsida</taxon>
        <taxon>Amborellales</taxon>
        <taxon>Amborellaceae</taxon>
        <taxon>Amborella</taxon>
    </lineage>
</organism>
<dbReference type="EMBL" id="KI394011">
    <property type="protein sequence ID" value="ERN05534.1"/>
    <property type="molecule type" value="Genomic_DNA"/>
</dbReference>
<dbReference type="OMA" id="ERHEMEW"/>
<sequence>MRNRSKPSHGSRNLGVVEEKLKEEPHLSGAYIRSLVKQLTSSRNRASSSSEEDSMNGKSPDNESPDFPKTPAKFNGGFGENEQPNQPQVKKQVRRRLHTTRPYQERLLNMAEARREIVTALKFHRAAMKQQNINSSQDSTAPLSSETNNKIKSRRNPRIYPSSTSFPDYPIFSSSCSSLSSSTPCSSFSPSLSTSPPCFPWVSPTLCAPLTCNELPLPQQTLGLNLNLQQCYNSFYCNNNPSIYSDPSSVFFNGVSETLQIIDSSPETLFSPPVSSDFSNFETPPENPNPNSSTPLRPSETVSFHSAMDDAGMAEIRSIGERHEMEWNDTMNLVHSAWWLKFLNNLESGHENHGSSCNSSCSRNNRGEYELFEELMDIPAWLQDNAEHLGISSVEGCCLNHLSDASDGFLQDTTLPSMDLGEVEGLDGGWLV</sequence>
<feature type="region of interest" description="Disordered" evidence="1">
    <location>
        <begin position="273"/>
        <end position="300"/>
    </location>
</feature>
<dbReference type="HOGENOM" id="CLU_057231_0_0_1"/>
<feature type="region of interest" description="Disordered" evidence="1">
    <location>
        <begin position="1"/>
        <end position="105"/>
    </location>
</feature>
<dbReference type="Gramene" id="ERN05534">
    <property type="protein sequence ID" value="ERN05534"/>
    <property type="gene ID" value="AMTR_s00007p00264200"/>
</dbReference>
<reference evidence="3" key="1">
    <citation type="journal article" date="2013" name="Science">
        <title>The Amborella genome and the evolution of flowering plants.</title>
        <authorList>
            <consortium name="Amborella Genome Project"/>
        </authorList>
    </citation>
    <scope>NUCLEOTIDE SEQUENCE [LARGE SCALE GENOMIC DNA]</scope>
</reference>
<name>W1PCU9_AMBTC</name>
<gene>
    <name evidence="2" type="ORF">AMTR_s00007p00264200</name>
</gene>
<evidence type="ECO:0000313" key="2">
    <source>
        <dbReference type="EMBL" id="ERN05534.1"/>
    </source>
</evidence>
<feature type="compositionally biased region" description="Basic and acidic residues" evidence="1">
    <location>
        <begin position="17"/>
        <end position="26"/>
    </location>
</feature>
<dbReference type="eggNOG" id="ENOG502QSVP">
    <property type="taxonomic scope" value="Eukaryota"/>
</dbReference>
<dbReference type="OrthoDB" id="692030at2759"/>
<protein>
    <submittedName>
        <fullName evidence="2">Uncharacterized protein</fullName>
    </submittedName>
</protein>
<dbReference type="PANTHER" id="PTHR37256">
    <property type="entry name" value="E1A-BINDING PROTEIN P400-LIKE"/>
    <property type="match status" value="1"/>
</dbReference>
<dbReference type="KEGG" id="atr:18433715"/>
<proteinExistence type="predicted"/>
<feature type="compositionally biased region" description="Low complexity" evidence="1">
    <location>
        <begin position="278"/>
        <end position="295"/>
    </location>
</feature>
<evidence type="ECO:0000256" key="1">
    <source>
        <dbReference type="SAM" id="MobiDB-lite"/>
    </source>
</evidence>
<keyword evidence="3" id="KW-1185">Reference proteome</keyword>
<dbReference type="PANTHER" id="PTHR37256:SF1">
    <property type="entry name" value="MYB-LIKE PROTEIN A"/>
    <property type="match status" value="1"/>
</dbReference>
<feature type="compositionally biased region" description="Polar residues" evidence="1">
    <location>
        <begin position="131"/>
        <end position="150"/>
    </location>
</feature>
<dbReference type="AlphaFoldDB" id="W1PCU9"/>
<evidence type="ECO:0000313" key="3">
    <source>
        <dbReference type="Proteomes" id="UP000017836"/>
    </source>
</evidence>